<evidence type="ECO:0000256" key="1">
    <source>
        <dbReference type="ARBA" id="ARBA00022729"/>
    </source>
</evidence>
<dbReference type="InterPro" id="IPR014755">
    <property type="entry name" value="Cu-Rt/internalin_Ig-like"/>
</dbReference>
<dbReference type="RefSeq" id="WP_272134542.1">
    <property type="nucleotide sequence ID" value="NZ_JAQNDM010000001.1"/>
</dbReference>
<evidence type="ECO:0000313" key="3">
    <source>
        <dbReference type="EMBL" id="MDC0707318.1"/>
    </source>
</evidence>
<dbReference type="InterPro" id="IPR032812">
    <property type="entry name" value="SbsA_Ig"/>
</dbReference>
<keyword evidence="4" id="KW-1185">Reference proteome</keyword>
<sequence length="146" mass="15323">MRRPLLVCAVLSLGGCVEPGDPLLAVRDTQPPSVVSIDPAANGQVSAAGGTVRITFSELMDNRTLRPGLAVFAGAEEIPLTVLVPPIAEEEQDIERGDIPYTVTLGAASGSFTPGTSYTLVLRTILSDYEGNALADEIRTSFRAVP</sequence>
<evidence type="ECO:0000313" key="4">
    <source>
        <dbReference type="Proteomes" id="UP001221838"/>
    </source>
</evidence>
<keyword evidence="1" id="KW-0732">Signal</keyword>
<feature type="domain" description="SbsA Ig-like" evidence="2">
    <location>
        <begin position="28"/>
        <end position="143"/>
    </location>
</feature>
<name>A0ABT5D0Y0_9BACT</name>
<organism evidence="3 4">
    <name type="scientific">Stigmatella ashevillensis</name>
    <dbReference type="NCBI Taxonomy" id="2995309"/>
    <lineage>
        <taxon>Bacteria</taxon>
        <taxon>Pseudomonadati</taxon>
        <taxon>Myxococcota</taxon>
        <taxon>Myxococcia</taxon>
        <taxon>Myxococcales</taxon>
        <taxon>Cystobacterineae</taxon>
        <taxon>Archangiaceae</taxon>
        <taxon>Stigmatella</taxon>
    </lineage>
</organism>
<comment type="caution">
    <text evidence="3">The sequence shown here is derived from an EMBL/GenBank/DDBJ whole genome shotgun (WGS) entry which is preliminary data.</text>
</comment>
<reference evidence="3 4" key="1">
    <citation type="submission" date="2022-11" db="EMBL/GenBank/DDBJ databases">
        <title>Minimal conservation of predation-associated metabolite biosynthetic gene clusters underscores biosynthetic potential of Myxococcota including descriptions for ten novel species: Archangium lansinium sp. nov., Myxococcus landrumus sp. nov., Nannocystis bai.</title>
        <authorList>
            <person name="Ahearne A."/>
            <person name="Stevens C."/>
            <person name="Dowd S."/>
        </authorList>
    </citation>
    <scope>NUCLEOTIDE SEQUENCE [LARGE SCALE GENOMIC DNA]</scope>
    <source>
        <strain evidence="3 4">NCWAL01</strain>
    </source>
</reference>
<gene>
    <name evidence="3" type="ORF">POL68_02440</name>
</gene>
<evidence type="ECO:0000259" key="2">
    <source>
        <dbReference type="Pfam" id="PF13205"/>
    </source>
</evidence>
<dbReference type="Pfam" id="PF13205">
    <property type="entry name" value="Big_5"/>
    <property type="match status" value="1"/>
</dbReference>
<dbReference type="EMBL" id="JAQNDM010000001">
    <property type="protein sequence ID" value="MDC0707318.1"/>
    <property type="molecule type" value="Genomic_DNA"/>
</dbReference>
<dbReference type="PROSITE" id="PS51257">
    <property type="entry name" value="PROKAR_LIPOPROTEIN"/>
    <property type="match status" value="1"/>
</dbReference>
<accession>A0ABT5D0Y0</accession>
<protein>
    <submittedName>
        <fullName evidence="3">Ig-like domain-containing protein</fullName>
    </submittedName>
</protein>
<dbReference type="Gene3D" id="2.60.40.1220">
    <property type="match status" value="1"/>
</dbReference>
<dbReference type="Proteomes" id="UP001221838">
    <property type="component" value="Unassembled WGS sequence"/>
</dbReference>
<proteinExistence type="predicted"/>